<proteinExistence type="predicted"/>
<name>A0ABQ8T7X9_PERAM</name>
<protein>
    <submittedName>
        <fullName evidence="2">Uncharacterized protein</fullName>
    </submittedName>
</protein>
<feature type="region of interest" description="Disordered" evidence="1">
    <location>
        <begin position="1"/>
        <end position="35"/>
    </location>
</feature>
<sequence>MGNSETIPNSGVDVALLPPLNANDDLTDEDSGAEDNSCIDNLPASQLSADVFVTDMAINNVCEESSYDIGLPSVTWSISAI</sequence>
<reference evidence="2 3" key="1">
    <citation type="journal article" date="2022" name="Allergy">
        <title>Genome assembly and annotation of Periplaneta americana reveal a comprehensive cockroach allergen profile.</title>
        <authorList>
            <person name="Wang L."/>
            <person name="Xiong Q."/>
            <person name="Saelim N."/>
            <person name="Wang L."/>
            <person name="Nong W."/>
            <person name="Wan A.T."/>
            <person name="Shi M."/>
            <person name="Liu X."/>
            <person name="Cao Q."/>
            <person name="Hui J.H.L."/>
            <person name="Sookrung N."/>
            <person name="Leung T.F."/>
            <person name="Tungtrongchitr A."/>
            <person name="Tsui S.K.W."/>
        </authorList>
    </citation>
    <scope>NUCLEOTIDE SEQUENCE [LARGE SCALE GENOMIC DNA]</scope>
    <source>
        <strain evidence="2">PWHHKU_190912</strain>
    </source>
</reference>
<evidence type="ECO:0000313" key="2">
    <source>
        <dbReference type="EMBL" id="KAJ4442614.1"/>
    </source>
</evidence>
<evidence type="ECO:0000313" key="3">
    <source>
        <dbReference type="Proteomes" id="UP001148838"/>
    </source>
</evidence>
<comment type="caution">
    <text evidence="2">The sequence shown here is derived from an EMBL/GenBank/DDBJ whole genome shotgun (WGS) entry which is preliminary data.</text>
</comment>
<dbReference type="Proteomes" id="UP001148838">
    <property type="component" value="Unassembled WGS sequence"/>
</dbReference>
<accession>A0ABQ8T7X9</accession>
<organism evidence="2 3">
    <name type="scientific">Periplaneta americana</name>
    <name type="common">American cockroach</name>
    <name type="synonym">Blatta americana</name>
    <dbReference type="NCBI Taxonomy" id="6978"/>
    <lineage>
        <taxon>Eukaryota</taxon>
        <taxon>Metazoa</taxon>
        <taxon>Ecdysozoa</taxon>
        <taxon>Arthropoda</taxon>
        <taxon>Hexapoda</taxon>
        <taxon>Insecta</taxon>
        <taxon>Pterygota</taxon>
        <taxon>Neoptera</taxon>
        <taxon>Polyneoptera</taxon>
        <taxon>Dictyoptera</taxon>
        <taxon>Blattodea</taxon>
        <taxon>Blattoidea</taxon>
        <taxon>Blattidae</taxon>
        <taxon>Blattinae</taxon>
        <taxon>Periplaneta</taxon>
    </lineage>
</organism>
<gene>
    <name evidence="2" type="ORF">ANN_04203</name>
</gene>
<evidence type="ECO:0000256" key="1">
    <source>
        <dbReference type="SAM" id="MobiDB-lite"/>
    </source>
</evidence>
<dbReference type="EMBL" id="JAJSOF020000013">
    <property type="protein sequence ID" value="KAJ4442614.1"/>
    <property type="molecule type" value="Genomic_DNA"/>
</dbReference>
<keyword evidence="3" id="KW-1185">Reference proteome</keyword>